<feature type="compositionally biased region" description="Basic and acidic residues" evidence="1">
    <location>
        <begin position="160"/>
        <end position="175"/>
    </location>
</feature>
<keyword evidence="3" id="KW-1185">Reference proteome</keyword>
<dbReference type="EMBL" id="NJET01000024">
    <property type="protein sequence ID" value="PHH64882.1"/>
    <property type="molecule type" value="Genomic_DNA"/>
</dbReference>
<feature type="compositionally biased region" description="Polar residues" evidence="1">
    <location>
        <begin position="34"/>
        <end position="43"/>
    </location>
</feature>
<protein>
    <recommendedName>
        <fullName evidence="4">Urease accessory protein UreD</fullName>
    </recommendedName>
</protein>
<reference evidence="2 3" key="1">
    <citation type="submission" date="2017-06" db="EMBL/GenBank/DDBJ databases">
        <title>Ant-infecting Ophiocordyceps genomes reveal a high diversity of potential behavioral manipulation genes and a possible major role for enterotoxins.</title>
        <authorList>
            <person name="De Bekker C."/>
            <person name="Evans H.C."/>
            <person name="Brachmann A."/>
            <person name="Hughes D.P."/>
        </authorList>
    </citation>
    <scope>NUCLEOTIDE SEQUENCE [LARGE SCALE GENOMIC DNA]</scope>
    <source>
        <strain evidence="2 3">Map64</strain>
    </source>
</reference>
<evidence type="ECO:0000313" key="3">
    <source>
        <dbReference type="Proteomes" id="UP000226192"/>
    </source>
</evidence>
<dbReference type="AlphaFoldDB" id="A0A2C5YCA2"/>
<evidence type="ECO:0000256" key="1">
    <source>
        <dbReference type="SAM" id="MobiDB-lite"/>
    </source>
</evidence>
<evidence type="ECO:0008006" key="4">
    <source>
        <dbReference type="Google" id="ProtNLM"/>
    </source>
</evidence>
<sequence length="306" mass="34504">MPHKHKRKRANDRDEDHDLPPSQKARSLPVLSKDQGSSRPQNEQRTKKKKRSSGNGADDAPRAFRRLMAIAQGKKIRSGLDDGEKPKTNRVAAQEEPLRIKPGEDMRSFAARVDASLPVTGLKRKIKTTDGKDEMGIKVKRTLKERKMHKLYEQWRQEERKIQEQREDELERAAEQEVENDTVGAPGSTTLLLDTESTSGKKKGKRRRGGKSSADDDDPWLEIKRKRSEAPPSLHDVAQAPPQLHKVIRKPLQVGGAAVDVANVPKAAGSLRRREELQAARDDVVEAYRKIREHEQAKLDASKILS</sequence>
<accession>A0A2C5YCA2</accession>
<name>A0A2C5YCA2_9HYPO</name>
<dbReference type="OrthoDB" id="5876637at2759"/>
<dbReference type="Proteomes" id="UP000226192">
    <property type="component" value="Unassembled WGS sequence"/>
</dbReference>
<proteinExistence type="predicted"/>
<evidence type="ECO:0000313" key="2">
    <source>
        <dbReference type="EMBL" id="PHH64882.1"/>
    </source>
</evidence>
<feature type="compositionally biased region" description="Basic and acidic residues" evidence="1">
    <location>
        <begin position="78"/>
        <end position="87"/>
    </location>
</feature>
<comment type="caution">
    <text evidence="2">The sequence shown here is derived from an EMBL/GenBank/DDBJ whole genome shotgun (WGS) entry which is preliminary data.</text>
</comment>
<dbReference type="PANTHER" id="PTHR40644">
    <property type="entry name" value="UPF0653 PROTEIN C607.02C"/>
    <property type="match status" value="1"/>
</dbReference>
<feature type="compositionally biased region" description="Basic residues" evidence="1">
    <location>
        <begin position="200"/>
        <end position="210"/>
    </location>
</feature>
<dbReference type="PANTHER" id="PTHR40644:SF1">
    <property type="entry name" value="UPF0653 PROTEIN C607.02C"/>
    <property type="match status" value="1"/>
</dbReference>
<gene>
    <name evidence="2" type="ORF">CDD81_3739</name>
</gene>
<feature type="compositionally biased region" description="Basic residues" evidence="1">
    <location>
        <begin position="1"/>
        <end position="10"/>
    </location>
</feature>
<feature type="compositionally biased region" description="Low complexity" evidence="1">
    <location>
        <begin position="188"/>
        <end position="198"/>
    </location>
</feature>
<feature type="region of interest" description="Disordered" evidence="1">
    <location>
        <begin position="1"/>
        <end position="93"/>
    </location>
</feature>
<feature type="region of interest" description="Disordered" evidence="1">
    <location>
        <begin position="160"/>
        <end position="240"/>
    </location>
</feature>
<organism evidence="2 3">
    <name type="scientific">Ophiocordyceps australis</name>
    <dbReference type="NCBI Taxonomy" id="1399860"/>
    <lineage>
        <taxon>Eukaryota</taxon>
        <taxon>Fungi</taxon>
        <taxon>Dikarya</taxon>
        <taxon>Ascomycota</taxon>
        <taxon>Pezizomycotina</taxon>
        <taxon>Sordariomycetes</taxon>
        <taxon>Hypocreomycetidae</taxon>
        <taxon>Hypocreales</taxon>
        <taxon>Ophiocordycipitaceae</taxon>
        <taxon>Ophiocordyceps</taxon>
    </lineage>
</organism>